<evidence type="ECO:0000313" key="2">
    <source>
        <dbReference type="Proteomes" id="UP000027647"/>
    </source>
</evidence>
<dbReference type="SUPFAM" id="SSF48452">
    <property type="entry name" value="TPR-like"/>
    <property type="match status" value="1"/>
</dbReference>
<dbReference type="AlphaFoldDB" id="A0A074ME31"/>
<gene>
    <name evidence="1" type="ORF">EH31_03420</name>
</gene>
<accession>A0A074ME31</accession>
<dbReference type="Proteomes" id="UP000027647">
    <property type="component" value="Unassembled WGS sequence"/>
</dbReference>
<dbReference type="eggNOG" id="COG3803">
    <property type="taxonomic scope" value="Bacteria"/>
</dbReference>
<reference evidence="1 2" key="1">
    <citation type="submission" date="2014-04" db="EMBL/GenBank/DDBJ databases">
        <title>A comprehensive comparison of genomes of Erythrobacter spp. strains.</title>
        <authorList>
            <person name="Zheng Q."/>
        </authorList>
    </citation>
    <scope>NUCLEOTIDE SEQUENCE [LARGE SCALE GENOMIC DNA]</scope>
    <source>
        <strain evidence="1 2">DSM 6997</strain>
    </source>
</reference>
<protein>
    <recommendedName>
        <fullName evidence="3">Transmembrane protein</fullName>
    </recommendedName>
</protein>
<dbReference type="STRING" id="1044.EH31_03420"/>
<dbReference type="InterPro" id="IPR011990">
    <property type="entry name" value="TPR-like_helical_dom_sf"/>
</dbReference>
<organism evidence="1 2">
    <name type="scientific">Erythrobacter longus</name>
    <dbReference type="NCBI Taxonomy" id="1044"/>
    <lineage>
        <taxon>Bacteria</taxon>
        <taxon>Pseudomonadati</taxon>
        <taxon>Pseudomonadota</taxon>
        <taxon>Alphaproteobacteria</taxon>
        <taxon>Sphingomonadales</taxon>
        <taxon>Erythrobacteraceae</taxon>
        <taxon>Erythrobacter/Porphyrobacter group</taxon>
        <taxon>Erythrobacter</taxon>
    </lineage>
</organism>
<dbReference type="Pfam" id="PF06041">
    <property type="entry name" value="DUF924"/>
    <property type="match status" value="1"/>
</dbReference>
<dbReference type="Gene3D" id="1.25.40.10">
    <property type="entry name" value="Tetratricopeptide repeat domain"/>
    <property type="match status" value="1"/>
</dbReference>
<dbReference type="InterPro" id="IPR010323">
    <property type="entry name" value="DUF924"/>
</dbReference>
<evidence type="ECO:0008006" key="3">
    <source>
        <dbReference type="Google" id="ProtNLM"/>
    </source>
</evidence>
<name>A0A074ME31_ERYLO</name>
<dbReference type="EMBL" id="JMIW01000001">
    <property type="protein sequence ID" value="KEO91734.1"/>
    <property type="molecule type" value="Genomic_DNA"/>
</dbReference>
<dbReference type="RefSeq" id="WP_034958070.1">
    <property type="nucleotide sequence ID" value="NZ_JMIW01000001.1"/>
</dbReference>
<dbReference type="Gene3D" id="1.20.58.320">
    <property type="entry name" value="TPR-like"/>
    <property type="match status" value="1"/>
</dbReference>
<evidence type="ECO:0000313" key="1">
    <source>
        <dbReference type="EMBL" id="KEO91734.1"/>
    </source>
</evidence>
<proteinExistence type="predicted"/>
<keyword evidence="2" id="KW-1185">Reference proteome</keyword>
<sequence length="186" mass="20960">MNAAQDSDWVEDVLHFWFEELEARDWFSKNAAVDAEIEKRFGALHEYHSDKDAADFLGSFKEALAAIILFDQFSRNLFRGNPLSFASDPLGLALARAMVAKGWDDDLAPEQRIFAYLPLEHSEDLADQNTAVGLIAALGNAEFTRYAKAHRNVIARFGRFPHRNEVLGRISTPEEQAYLRKPGSGF</sequence>
<comment type="caution">
    <text evidence="1">The sequence shown here is derived from an EMBL/GenBank/DDBJ whole genome shotgun (WGS) entry which is preliminary data.</text>
</comment>
<dbReference type="OrthoDB" id="7593450at2"/>